<evidence type="ECO:0000256" key="8">
    <source>
        <dbReference type="ARBA" id="ARBA00022741"/>
    </source>
</evidence>
<dbReference type="PANTHER" id="PTHR17490">
    <property type="entry name" value="SUA5"/>
    <property type="match status" value="1"/>
</dbReference>
<dbReference type="GO" id="GO:0006450">
    <property type="term" value="P:regulation of translational fidelity"/>
    <property type="evidence" value="ECO:0007669"/>
    <property type="project" value="TreeGrafter"/>
</dbReference>
<comment type="catalytic activity">
    <reaction evidence="11">
        <text>L-threonine + hydrogencarbonate + ATP = L-threonylcarbamoyladenylate + diphosphate + H2O</text>
        <dbReference type="Rhea" id="RHEA:36407"/>
        <dbReference type="ChEBI" id="CHEBI:15377"/>
        <dbReference type="ChEBI" id="CHEBI:17544"/>
        <dbReference type="ChEBI" id="CHEBI:30616"/>
        <dbReference type="ChEBI" id="CHEBI:33019"/>
        <dbReference type="ChEBI" id="CHEBI:57926"/>
        <dbReference type="ChEBI" id="CHEBI:73682"/>
        <dbReference type="EC" id="2.7.7.87"/>
    </reaction>
</comment>
<dbReference type="InterPro" id="IPR017945">
    <property type="entry name" value="DHBP_synth_RibB-like_a/b_dom"/>
</dbReference>
<dbReference type="EMBL" id="MHJN01000019">
    <property type="protein sequence ID" value="OGY68551.1"/>
    <property type="molecule type" value="Genomic_DNA"/>
</dbReference>
<keyword evidence="5" id="KW-0808">Transferase</keyword>
<dbReference type="GO" id="GO:0061710">
    <property type="term" value="F:L-threonylcarbamoyladenylate synthase"/>
    <property type="evidence" value="ECO:0007669"/>
    <property type="project" value="UniProtKB-EC"/>
</dbReference>
<dbReference type="GO" id="GO:0000049">
    <property type="term" value="F:tRNA binding"/>
    <property type="evidence" value="ECO:0007669"/>
    <property type="project" value="TreeGrafter"/>
</dbReference>
<dbReference type="EC" id="2.7.7.87" evidence="3"/>
<evidence type="ECO:0000256" key="2">
    <source>
        <dbReference type="ARBA" id="ARBA00007663"/>
    </source>
</evidence>
<protein>
    <recommendedName>
        <fullName evidence="10">L-threonylcarbamoyladenylate synthase</fullName>
        <ecNumber evidence="3">2.7.7.87</ecNumber>
    </recommendedName>
    <alternativeName>
        <fullName evidence="10">L-threonylcarbamoyladenylate synthase</fullName>
    </alternativeName>
</protein>
<keyword evidence="8" id="KW-0547">Nucleotide-binding</keyword>
<dbReference type="GO" id="GO:0005524">
    <property type="term" value="F:ATP binding"/>
    <property type="evidence" value="ECO:0007669"/>
    <property type="project" value="UniProtKB-KW"/>
</dbReference>
<dbReference type="InterPro" id="IPR006070">
    <property type="entry name" value="Sua5-like_dom"/>
</dbReference>
<dbReference type="SUPFAM" id="SSF55821">
    <property type="entry name" value="YrdC/RibB"/>
    <property type="match status" value="1"/>
</dbReference>
<sequence>MKPSFMNPSFQKIIQILNGGGVIIFPTETLYGLGCDATNPQALLKIYAIKNREFGKAFPILVKDFKMLSEYAILSAEQKKAISAAKKPTNFVLKAKNISPLATKNHTAAFRISSGSWVKKLFHFFDKPIVATSANLSGQKPLSDSRQYREVFGSKAELIDAAIFTGVNRKRSGSRIVDLTSRPYKVIRK</sequence>
<dbReference type="PROSITE" id="PS51163">
    <property type="entry name" value="YRDC"/>
    <property type="match status" value="1"/>
</dbReference>
<evidence type="ECO:0000256" key="3">
    <source>
        <dbReference type="ARBA" id="ARBA00012584"/>
    </source>
</evidence>
<keyword evidence="6" id="KW-0819">tRNA processing</keyword>
<keyword evidence="7" id="KW-0548">Nucleotidyltransferase</keyword>
<gene>
    <name evidence="13" type="ORF">A2214_01405</name>
</gene>
<dbReference type="GO" id="GO:0003725">
    <property type="term" value="F:double-stranded RNA binding"/>
    <property type="evidence" value="ECO:0007669"/>
    <property type="project" value="InterPro"/>
</dbReference>
<organism evidence="13 14">
    <name type="scientific">Candidatus Harrisonbacteria bacterium RIFOXYA1_FULL_48_8</name>
    <dbReference type="NCBI Taxonomy" id="1798411"/>
    <lineage>
        <taxon>Bacteria</taxon>
        <taxon>Candidatus Harrisoniibacteriota</taxon>
    </lineage>
</organism>
<dbReference type="PANTHER" id="PTHR17490:SF16">
    <property type="entry name" value="THREONYLCARBAMOYL-AMP SYNTHASE"/>
    <property type="match status" value="1"/>
</dbReference>
<comment type="similarity">
    <text evidence="2">Belongs to the SUA5 family.</text>
</comment>
<accession>A0A1G1ZVM2</accession>
<comment type="caution">
    <text evidence="13">The sequence shown here is derived from an EMBL/GenBank/DDBJ whole genome shotgun (WGS) entry which is preliminary data.</text>
</comment>
<dbReference type="AlphaFoldDB" id="A0A1G1ZVM2"/>
<evidence type="ECO:0000256" key="9">
    <source>
        <dbReference type="ARBA" id="ARBA00022840"/>
    </source>
</evidence>
<keyword evidence="4" id="KW-0963">Cytoplasm</keyword>
<keyword evidence="9" id="KW-0067">ATP-binding</keyword>
<dbReference type="Proteomes" id="UP000176626">
    <property type="component" value="Unassembled WGS sequence"/>
</dbReference>
<dbReference type="Pfam" id="PF01300">
    <property type="entry name" value="Sua5_yciO_yrdC"/>
    <property type="match status" value="1"/>
</dbReference>
<proteinExistence type="inferred from homology"/>
<evidence type="ECO:0000256" key="10">
    <source>
        <dbReference type="ARBA" id="ARBA00029774"/>
    </source>
</evidence>
<dbReference type="InterPro" id="IPR050156">
    <property type="entry name" value="TC-AMP_synthase_SUA5"/>
</dbReference>
<evidence type="ECO:0000256" key="5">
    <source>
        <dbReference type="ARBA" id="ARBA00022679"/>
    </source>
</evidence>
<dbReference type="GO" id="GO:0005737">
    <property type="term" value="C:cytoplasm"/>
    <property type="evidence" value="ECO:0007669"/>
    <property type="project" value="UniProtKB-SubCell"/>
</dbReference>
<evidence type="ECO:0000256" key="6">
    <source>
        <dbReference type="ARBA" id="ARBA00022694"/>
    </source>
</evidence>
<dbReference type="GO" id="GO:0008033">
    <property type="term" value="P:tRNA processing"/>
    <property type="evidence" value="ECO:0007669"/>
    <property type="project" value="UniProtKB-KW"/>
</dbReference>
<comment type="subcellular location">
    <subcellularLocation>
        <location evidence="1">Cytoplasm</location>
    </subcellularLocation>
</comment>
<evidence type="ECO:0000256" key="7">
    <source>
        <dbReference type="ARBA" id="ARBA00022695"/>
    </source>
</evidence>
<name>A0A1G1ZVM2_9BACT</name>
<reference evidence="13 14" key="1">
    <citation type="journal article" date="2016" name="Nat. Commun.">
        <title>Thousands of microbial genomes shed light on interconnected biogeochemical processes in an aquifer system.</title>
        <authorList>
            <person name="Anantharaman K."/>
            <person name="Brown C.T."/>
            <person name="Hug L.A."/>
            <person name="Sharon I."/>
            <person name="Castelle C.J."/>
            <person name="Probst A.J."/>
            <person name="Thomas B.C."/>
            <person name="Singh A."/>
            <person name="Wilkins M.J."/>
            <person name="Karaoz U."/>
            <person name="Brodie E.L."/>
            <person name="Williams K.H."/>
            <person name="Hubbard S.S."/>
            <person name="Banfield J.F."/>
        </authorList>
    </citation>
    <scope>NUCLEOTIDE SEQUENCE [LARGE SCALE GENOMIC DNA]</scope>
</reference>
<dbReference type="Gene3D" id="3.90.870.10">
    <property type="entry name" value="DHBP synthase"/>
    <property type="match status" value="1"/>
</dbReference>
<feature type="domain" description="YrdC-like" evidence="12">
    <location>
        <begin position="7"/>
        <end position="189"/>
    </location>
</feature>
<evidence type="ECO:0000313" key="13">
    <source>
        <dbReference type="EMBL" id="OGY68551.1"/>
    </source>
</evidence>
<evidence type="ECO:0000313" key="14">
    <source>
        <dbReference type="Proteomes" id="UP000176626"/>
    </source>
</evidence>
<evidence type="ECO:0000256" key="11">
    <source>
        <dbReference type="ARBA" id="ARBA00048366"/>
    </source>
</evidence>
<evidence type="ECO:0000256" key="4">
    <source>
        <dbReference type="ARBA" id="ARBA00022490"/>
    </source>
</evidence>
<evidence type="ECO:0000256" key="1">
    <source>
        <dbReference type="ARBA" id="ARBA00004496"/>
    </source>
</evidence>
<evidence type="ECO:0000259" key="12">
    <source>
        <dbReference type="PROSITE" id="PS51163"/>
    </source>
</evidence>